<dbReference type="PANTHER" id="PTHR34072">
    <property type="entry name" value="ENZYMATIC POLYPROTEIN-RELATED"/>
    <property type="match status" value="1"/>
</dbReference>
<dbReference type="InterPro" id="IPR043128">
    <property type="entry name" value="Rev_trsase/Diguanyl_cyclase"/>
</dbReference>
<dbReference type="CDD" id="cd09274">
    <property type="entry name" value="RNase_HI_RT_Ty3"/>
    <property type="match status" value="1"/>
</dbReference>
<evidence type="ECO:0000256" key="2">
    <source>
        <dbReference type="ARBA" id="ARBA00022695"/>
    </source>
</evidence>
<keyword evidence="6" id="KW-0695">RNA-directed DNA polymerase</keyword>
<organism evidence="8 9">
    <name type="scientific">Solanum verrucosum</name>
    <dbReference type="NCBI Taxonomy" id="315347"/>
    <lineage>
        <taxon>Eukaryota</taxon>
        <taxon>Viridiplantae</taxon>
        <taxon>Streptophyta</taxon>
        <taxon>Embryophyta</taxon>
        <taxon>Tracheophyta</taxon>
        <taxon>Spermatophyta</taxon>
        <taxon>Magnoliopsida</taxon>
        <taxon>eudicotyledons</taxon>
        <taxon>Gunneridae</taxon>
        <taxon>Pentapetalae</taxon>
        <taxon>asterids</taxon>
        <taxon>lamiids</taxon>
        <taxon>Solanales</taxon>
        <taxon>Solanaceae</taxon>
        <taxon>Solanoideae</taxon>
        <taxon>Solaneae</taxon>
        <taxon>Solanum</taxon>
    </lineage>
</organism>
<dbReference type="EMBL" id="CP133620">
    <property type="protein sequence ID" value="WMV45352.1"/>
    <property type="molecule type" value="Genomic_DNA"/>
</dbReference>
<name>A0AAF0UFZ9_SOLVR</name>
<proteinExistence type="predicted"/>
<keyword evidence="9" id="KW-1185">Reference proteome</keyword>
<accession>A0AAF0UFZ9</accession>
<protein>
    <recommendedName>
        <fullName evidence="7">Reverse transcriptase RNase H-like domain-containing protein</fullName>
    </recommendedName>
</protein>
<dbReference type="InterPro" id="IPR043502">
    <property type="entry name" value="DNA/RNA_pol_sf"/>
</dbReference>
<dbReference type="Gene3D" id="3.30.70.270">
    <property type="match status" value="1"/>
</dbReference>
<dbReference type="SUPFAM" id="SSF56672">
    <property type="entry name" value="DNA/RNA polymerases"/>
    <property type="match status" value="1"/>
</dbReference>
<dbReference type="Proteomes" id="UP001234989">
    <property type="component" value="Chromosome 9"/>
</dbReference>
<keyword evidence="1" id="KW-0808">Transferase</keyword>
<dbReference type="GO" id="GO:0003964">
    <property type="term" value="F:RNA-directed DNA polymerase activity"/>
    <property type="evidence" value="ECO:0007669"/>
    <property type="project" value="UniProtKB-KW"/>
</dbReference>
<keyword evidence="2" id="KW-0548">Nucleotidyltransferase</keyword>
<evidence type="ECO:0000256" key="4">
    <source>
        <dbReference type="ARBA" id="ARBA00022759"/>
    </source>
</evidence>
<evidence type="ECO:0000313" key="9">
    <source>
        <dbReference type="Proteomes" id="UP001234989"/>
    </source>
</evidence>
<keyword evidence="5" id="KW-0378">Hydrolase</keyword>
<evidence type="ECO:0000256" key="6">
    <source>
        <dbReference type="ARBA" id="ARBA00022918"/>
    </source>
</evidence>
<dbReference type="GO" id="GO:0016787">
    <property type="term" value="F:hydrolase activity"/>
    <property type="evidence" value="ECO:0007669"/>
    <property type="project" value="UniProtKB-KW"/>
</dbReference>
<evidence type="ECO:0000256" key="5">
    <source>
        <dbReference type="ARBA" id="ARBA00022801"/>
    </source>
</evidence>
<evidence type="ECO:0000256" key="3">
    <source>
        <dbReference type="ARBA" id="ARBA00022722"/>
    </source>
</evidence>
<evidence type="ECO:0000259" key="7">
    <source>
        <dbReference type="Pfam" id="PF17917"/>
    </source>
</evidence>
<dbReference type="AlphaFoldDB" id="A0AAF0UFZ9"/>
<keyword evidence="3" id="KW-0540">Nuclease</keyword>
<sequence>MFVIVFIDNILIYSHSEDGNVEHLRIILQAPKDRELYANFSKCEFLLRSNAFLGHIVYGKACEKNFQELKDRLHLALILTLLEGLDGFVVYSDASRNGVFCIVMQHEKVIAYASRQSKVHEKNYPTHDLELSAIVFALKIWRHYLYGVHVVLFTDNKSLKYVFTKNNLNHHQHRLLYLLKDYDMSALYNLGNADVVADALNRLSRKSVSHVKDDKKKLVHDVIRLARLGVCLIDSNEGCIVVHNVLELSFVSDMNVLELSFVSDMNVLELSFVLDMKVK</sequence>
<evidence type="ECO:0000313" key="8">
    <source>
        <dbReference type="EMBL" id="WMV45352.1"/>
    </source>
</evidence>
<dbReference type="InterPro" id="IPR041373">
    <property type="entry name" value="RT_RNaseH"/>
</dbReference>
<dbReference type="GO" id="GO:0004519">
    <property type="term" value="F:endonuclease activity"/>
    <property type="evidence" value="ECO:0007669"/>
    <property type="project" value="UniProtKB-KW"/>
</dbReference>
<keyword evidence="4" id="KW-0255">Endonuclease</keyword>
<evidence type="ECO:0000256" key="1">
    <source>
        <dbReference type="ARBA" id="ARBA00022679"/>
    </source>
</evidence>
<reference evidence="8" key="1">
    <citation type="submission" date="2023-08" db="EMBL/GenBank/DDBJ databases">
        <title>A de novo genome assembly of Solanum verrucosum Schlechtendal, a Mexican diploid species geographically isolated from the other diploid A-genome species in potato relatives.</title>
        <authorList>
            <person name="Hosaka K."/>
        </authorList>
    </citation>
    <scope>NUCLEOTIDE SEQUENCE</scope>
    <source>
        <tissue evidence="8">Young leaves</tissue>
    </source>
</reference>
<dbReference type="Pfam" id="PF17917">
    <property type="entry name" value="RT_RNaseH"/>
    <property type="match status" value="1"/>
</dbReference>
<gene>
    <name evidence="8" type="ORF">MTR67_038737</name>
</gene>
<feature type="domain" description="Reverse transcriptase RNase H-like" evidence="7">
    <location>
        <begin position="88"/>
        <end position="182"/>
    </location>
</feature>
<dbReference type="PANTHER" id="PTHR34072:SF52">
    <property type="entry name" value="RIBONUCLEASE H"/>
    <property type="match status" value="1"/>
</dbReference>